<reference evidence="4" key="1">
    <citation type="journal article" date="2013" name="Proc. Natl. Acad. Sci. U.S.A.">
        <title>Improving the coverage of the cyanobacterial phylum using diversity-driven genome sequencing.</title>
        <authorList>
            <person name="Shih P.M."/>
            <person name="Wu D."/>
            <person name="Latifi A."/>
            <person name="Axen S.D."/>
            <person name="Fewer D.P."/>
            <person name="Talla E."/>
            <person name="Calteau A."/>
            <person name="Cai F."/>
            <person name="Tandeau de Marsac N."/>
            <person name="Rippka R."/>
            <person name="Herdman M."/>
            <person name="Sivonen K."/>
            <person name="Coursin T."/>
            <person name="Laurent T."/>
            <person name="Goodwin L."/>
            <person name="Nolan M."/>
            <person name="Davenport K.W."/>
            <person name="Han C.S."/>
            <person name="Rubin E.M."/>
            <person name="Eisen J.A."/>
            <person name="Woyke T."/>
            <person name="Gugger M."/>
            <person name="Kerfeld C.A."/>
        </authorList>
    </citation>
    <scope>NUCLEOTIDE SEQUENCE [LARGE SCALE GENOMIC DNA]</scope>
    <source>
        <strain evidence="4">ATCC 29140 / PCC 7202</strain>
    </source>
</reference>
<dbReference type="PANTHER" id="PTHR11895:SF7">
    <property type="entry name" value="GLUTAMYL-TRNA(GLN) AMIDOTRANSFERASE SUBUNIT A, MITOCHONDRIAL"/>
    <property type="match status" value="1"/>
</dbReference>
<dbReference type="STRING" id="292563.Cyast_1496"/>
<dbReference type="GO" id="GO:0003824">
    <property type="term" value="F:catalytic activity"/>
    <property type="evidence" value="ECO:0007669"/>
    <property type="project" value="InterPro"/>
</dbReference>
<evidence type="ECO:0000313" key="4">
    <source>
        <dbReference type="Proteomes" id="UP000010483"/>
    </source>
</evidence>
<evidence type="ECO:0000313" key="3">
    <source>
        <dbReference type="EMBL" id="AFZ47459.1"/>
    </source>
</evidence>
<dbReference type="EMBL" id="CP003940">
    <property type="protein sequence ID" value="AFZ47459.1"/>
    <property type="molecule type" value="Genomic_DNA"/>
</dbReference>
<dbReference type="KEGG" id="csn:Cyast_1496"/>
<dbReference type="HOGENOM" id="CLU_009600_0_4_3"/>
<sequence>MQKNNNFPFTPAHELEKLIRQKEISPLELTELYLQRIEDIDTHLGSFAHIAADSAIKDAHLKTEILSNTKDTQELPPFFGIPTAIKDLYSVKGMPTAYGNGFIQNNIADFDSGIVTKIKKAGMIILGKTTTSELGSLPYIDESPNLRASRNPYNLEYTSGGSSGGAAAAVAGGLIPVVHGSDGGGSVRGPAFCCGLVGLKPSRGRISNAPVGDYLAGMATHGCLSRSVMDSAILLDILSGYTIGDPYWLESPPEGFAHLVTKNPPSLKIAFAREIVPFGKADDCLQQQVRDTVDIFADMGHQVTETCPDFSGIVEPFKIIWQGSMAQGDFPNTILNPMNRWLRETAPSLREYLDAIHRMQVISRQIVAFFADFDVLILPTYLQPPIKVGEWASLSSEITLNNIINWIAPCPPFNATGQPAIALPTSFTDSGLPIGIQIVGKPKDEITLLQLAYQLEQIKQWQKYRPAMVGI</sequence>
<protein>
    <submittedName>
        <fullName evidence="3">Amidase</fullName>
    </submittedName>
</protein>
<organism evidence="3 4">
    <name type="scientific">Cyanobacterium stanieri (strain ATCC 29140 / PCC 7202)</name>
    <dbReference type="NCBI Taxonomy" id="292563"/>
    <lineage>
        <taxon>Bacteria</taxon>
        <taxon>Bacillati</taxon>
        <taxon>Cyanobacteriota</taxon>
        <taxon>Cyanophyceae</taxon>
        <taxon>Oscillatoriophycideae</taxon>
        <taxon>Chroococcales</taxon>
        <taxon>Geminocystaceae</taxon>
        <taxon>Cyanobacterium</taxon>
    </lineage>
</organism>
<dbReference type="eggNOG" id="COG0154">
    <property type="taxonomic scope" value="Bacteria"/>
</dbReference>
<feature type="domain" description="Amidase" evidence="2">
    <location>
        <begin position="28"/>
        <end position="449"/>
    </location>
</feature>
<evidence type="ECO:0000259" key="2">
    <source>
        <dbReference type="Pfam" id="PF01425"/>
    </source>
</evidence>
<proteinExistence type="inferred from homology"/>
<name>K9YKR4_CYASC</name>
<evidence type="ECO:0000256" key="1">
    <source>
        <dbReference type="ARBA" id="ARBA00009199"/>
    </source>
</evidence>
<comment type="similarity">
    <text evidence="1">Belongs to the amidase family.</text>
</comment>
<dbReference type="PANTHER" id="PTHR11895">
    <property type="entry name" value="TRANSAMIDASE"/>
    <property type="match status" value="1"/>
</dbReference>
<dbReference type="InterPro" id="IPR036928">
    <property type="entry name" value="AS_sf"/>
</dbReference>
<gene>
    <name evidence="3" type="ordered locus">Cyast_1496</name>
</gene>
<keyword evidence="4" id="KW-1185">Reference proteome</keyword>
<dbReference type="SUPFAM" id="SSF75304">
    <property type="entry name" value="Amidase signature (AS) enzymes"/>
    <property type="match status" value="1"/>
</dbReference>
<dbReference type="InterPro" id="IPR023631">
    <property type="entry name" value="Amidase_dom"/>
</dbReference>
<dbReference type="AlphaFoldDB" id="K9YKR4"/>
<dbReference type="InterPro" id="IPR000120">
    <property type="entry name" value="Amidase"/>
</dbReference>
<dbReference type="Pfam" id="PF01425">
    <property type="entry name" value="Amidase"/>
    <property type="match status" value="1"/>
</dbReference>
<dbReference type="Proteomes" id="UP000010483">
    <property type="component" value="Chromosome"/>
</dbReference>
<dbReference type="Gene3D" id="3.90.1300.10">
    <property type="entry name" value="Amidase signature (AS) domain"/>
    <property type="match status" value="1"/>
</dbReference>
<dbReference type="BioCyc" id="CSTA292563:G1353-1508-MONOMER"/>
<accession>K9YKR4</accession>